<evidence type="ECO:0000313" key="3">
    <source>
        <dbReference type="Proteomes" id="UP001139333"/>
    </source>
</evidence>
<gene>
    <name evidence="2" type="ORF">L2672_15745</name>
</gene>
<keyword evidence="1" id="KW-0812">Transmembrane</keyword>
<evidence type="ECO:0000256" key="1">
    <source>
        <dbReference type="SAM" id="Phobius"/>
    </source>
</evidence>
<dbReference type="Pfam" id="PF04403">
    <property type="entry name" value="PqiA"/>
    <property type="match status" value="1"/>
</dbReference>
<dbReference type="AlphaFoldDB" id="A0A9X1ZM51"/>
<dbReference type="RefSeq" id="WP_248996800.1">
    <property type="nucleotide sequence ID" value="NZ_JAKIKP010000016.1"/>
</dbReference>
<feature type="transmembrane region" description="Helical" evidence="1">
    <location>
        <begin position="174"/>
        <end position="193"/>
    </location>
</feature>
<dbReference type="EMBL" id="JAKIKP010000016">
    <property type="protein sequence ID" value="MCL1144131.1"/>
    <property type="molecule type" value="Genomic_DNA"/>
</dbReference>
<organism evidence="2 3">
    <name type="scientific">Shewanella gaetbuli</name>
    <dbReference type="NCBI Taxonomy" id="220752"/>
    <lineage>
        <taxon>Bacteria</taxon>
        <taxon>Pseudomonadati</taxon>
        <taxon>Pseudomonadota</taxon>
        <taxon>Gammaproteobacteria</taxon>
        <taxon>Alteromonadales</taxon>
        <taxon>Shewanellaceae</taxon>
        <taxon>Shewanella</taxon>
    </lineage>
</organism>
<protein>
    <submittedName>
        <fullName evidence="2">Paraquat-inducible protein A</fullName>
    </submittedName>
</protein>
<evidence type="ECO:0000313" key="2">
    <source>
        <dbReference type="EMBL" id="MCL1144131.1"/>
    </source>
</evidence>
<dbReference type="Proteomes" id="UP001139333">
    <property type="component" value="Unassembled WGS sequence"/>
</dbReference>
<name>A0A9X1ZM51_9GAMM</name>
<proteinExistence type="predicted"/>
<reference evidence="2" key="1">
    <citation type="submission" date="2022-01" db="EMBL/GenBank/DDBJ databases">
        <title>Whole genome-based taxonomy of the Shewanellaceae.</title>
        <authorList>
            <person name="Martin-Rodriguez A.J."/>
        </authorList>
    </citation>
    <scope>NUCLEOTIDE SEQUENCE</scope>
    <source>
        <strain evidence="2">DSM 16422</strain>
    </source>
</reference>
<dbReference type="InterPro" id="IPR007498">
    <property type="entry name" value="PqiA-like"/>
</dbReference>
<feature type="transmembrane region" description="Helical" evidence="1">
    <location>
        <begin position="96"/>
        <end position="125"/>
    </location>
</feature>
<keyword evidence="1" id="KW-1133">Transmembrane helix</keyword>
<sequence>MSEAKSYKAVILCRSCDLVIRKRALPSNVRALCPRCDTALYDTPYCSINGLLALCITALLLFLPANLLPVLEIHFLGSIRTTTAYEAAIEVWVQGYWVVGLAVLISAVIAPALLILSVLLQVLIVKLNLCSPFWQSIFLQLLKKHGLLSQLTMLEIYVISFLVSAFQLSDFSDVYFGMGTLSFTLLFIAMLFLQREYNLEHMWSYVHDEQ</sequence>
<feature type="transmembrane region" description="Helical" evidence="1">
    <location>
        <begin position="51"/>
        <end position="76"/>
    </location>
</feature>
<keyword evidence="1" id="KW-0472">Membrane</keyword>
<comment type="caution">
    <text evidence="2">The sequence shown here is derived from an EMBL/GenBank/DDBJ whole genome shotgun (WGS) entry which is preliminary data.</text>
</comment>
<accession>A0A9X1ZM51</accession>
<keyword evidence="3" id="KW-1185">Reference proteome</keyword>
<feature type="transmembrane region" description="Helical" evidence="1">
    <location>
        <begin position="146"/>
        <end position="168"/>
    </location>
</feature>